<protein>
    <submittedName>
        <fullName evidence="1">Uncharacterized protein</fullName>
    </submittedName>
</protein>
<dbReference type="EMBL" id="CAJOBP010009658">
    <property type="protein sequence ID" value="CAF4555992.1"/>
    <property type="molecule type" value="Genomic_DNA"/>
</dbReference>
<name>A0A820Z4B9_9BILA</name>
<evidence type="ECO:0000313" key="1">
    <source>
        <dbReference type="EMBL" id="CAF4555992.1"/>
    </source>
</evidence>
<dbReference type="AlphaFoldDB" id="A0A820Z4B9"/>
<reference evidence="1" key="1">
    <citation type="submission" date="2021-02" db="EMBL/GenBank/DDBJ databases">
        <authorList>
            <person name="Nowell W R."/>
        </authorList>
    </citation>
    <scope>NUCLEOTIDE SEQUENCE</scope>
</reference>
<proteinExistence type="predicted"/>
<gene>
    <name evidence="1" type="ORF">UJA718_LOCUS29659</name>
</gene>
<keyword evidence="2" id="KW-1185">Reference proteome</keyword>
<organism evidence="1 2">
    <name type="scientific">Rotaria socialis</name>
    <dbReference type="NCBI Taxonomy" id="392032"/>
    <lineage>
        <taxon>Eukaryota</taxon>
        <taxon>Metazoa</taxon>
        <taxon>Spiralia</taxon>
        <taxon>Gnathifera</taxon>
        <taxon>Rotifera</taxon>
        <taxon>Eurotatoria</taxon>
        <taxon>Bdelloidea</taxon>
        <taxon>Philodinida</taxon>
        <taxon>Philodinidae</taxon>
        <taxon>Rotaria</taxon>
    </lineage>
</organism>
<dbReference type="Proteomes" id="UP000663873">
    <property type="component" value="Unassembled WGS sequence"/>
</dbReference>
<accession>A0A820Z4B9</accession>
<evidence type="ECO:0000313" key="2">
    <source>
        <dbReference type="Proteomes" id="UP000663873"/>
    </source>
</evidence>
<sequence>MINKKLDGSVFIALREYYRNELFRILKESGVLNRSNLYELALGCVTEHGWIQGLNMIKTGTMKTNFDRLMEEILKTQKQIPVASQPPTNMIPNHKNKKQLYRLSRSCTPNPLSVHTLPVGVSVHMLRICVSVYTLPIWVFVYILPDWVSVHTLYNWVSVYTFPVWRAKGISCPARAFRFSLSEDTYRTIANEAQRYEMSIRCAAKHKNIDLVKYYLDILKVLKDLTKEGFVQDAYEKSVRFINENIDEYCSEIMKKINRAFESQDGLREDDIREYKNAVEYIQAIHKQLGEHLQSGLVSSAALLQNIHIKLWERRHDLEGNDIYCPSVEIFLLNIYMLKAAFEELELDY</sequence>
<feature type="non-terminal residue" evidence="1">
    <location>
        <position position="1"/>
    </location>
</feature>
<comment type="caution">
    <text evidence="1">The sequence shown here is derived from an EMBL/GenBank/DDBJ whole genome shotgun (WGS) entry which is preliminary data.</text>
</comment>